<reference evidence="2 3" key="1">
    <citation type="submission" date="2019-07" db="EMBL/GenBank/DDBJ databases">
        <title>Venturia inaequalis Genome Resource.</title>
        <authorList>
            <person name="Lichtner F.J."/>
        </authorList>
    </citation>
    <scope>NUCLEOTIDE SEQUENCE [LARGE SCALE GENOMIC DNA]</scope>
    <source>
        <strain evidence="2 3">DMI_063113</strain>
    </source>
</reference>
<comment type="caution">
    <text evidence="2">The sequence shown here is derived from an EMBL/GenBank/DDBJ whole genome shotgun (WGS) entry which is preliminary data.</text>
</comment>
<gene>
    <name evidence="2" type="ORF">EG327_001605</name>
</gene>
<organism evidence="2 3">
    <name type="scientific">Venturia inaequalis</name>
    <name type="common">Apple scab fungus</name>
    <dbReference type="NCBI Taxonomy" id="5025"/>
    <lineage>
        <taxon>Eukaryota</taxon>
        <taxon>Fungi</taxon>
        <taxon>Dikarya</taxon>
        <taxon>Ascomycota</taxon>
        <taxon>Pezizomycotina</taxon>
        <taxon>Dothideomycetes</taxon>
        <taxon>Pleosporomycetidae</taxon>
        <taxon>Venturiales</taxon>
        <taxon>Venturiaceae</taxon>
        <taxon>Venturia</taxon>
    </lineage>
</organism>
<evidence type="ECO:0000313" key="3">
    <source>
        <dbReference type="Proteomes" id="UP000490939"/>
    </source>
</evidence>
<feature type="compositionally biased region" description="Basic and acidic residues" evidence="1">
    <location>
        <begin position="38"/>
        <end position="47"/>
    </location>
</feature>
<keyword evidence="3" id="KW-1185">Reference proteome</keyword>
<dbReference type="AlphaFoldDB" id="A0A8H3VNU6"/>
<feature type="compositionally biased region" description="Basic residues" evidence="1">
    <location>
        <begin position="48"/>
        <end position="57"/>
    </location>
</feature>
<feature type="region of interest" description="Disordered" evidence="1">
    <location>
        <begin position="1"/>
        <end position="57"/>
    </location>
</feature>
<protein>
    <submittedName>
        <fullName evidence="2">Uncharacterized protein</fullName>
    </submittedName>
</protein>
<sequence length="214" mass="23911">MSTSLSPHDKMAAQLIQQRRPESSDKMATQQVQQPRPETSDKTEGTKKTRKGGRQKPKKWLRALKWTALAALGSLLLLRLLATFPTNNDLQATSKYEENNETTIHPVLPPAEDPKITRLTAEDVKVIILTAENEYLKTKIISQAKHHSPGSDFKVMVLRVGPDWIVAVVPQNPTQVAGAARLEKHSLEDVNKGLHTLYEMYAKAAAEKMDRAED</sequence>
<name>A0A8H3VNU6_VENIN</name>
<dbReference type="Proteomes" id="UP000490939">
    <property type="component" value="Unassembled WGS sequence"/>
</dbReference>
<feature type="compositionally biased region" description="Polar residues" evidence="1">
    <location>
        <begin position="26"/>
        <end position="37"/>
    </location>
</feature>
<dbReference type="EMBL" id="WNWR01000144">
    <property type="protein sequence ID" value="KAE9990273.1"/>
    <property type="molecule type" value="Genomic_DNA"/>
</dbReference>
<evidence type="ECO:0000256" key="1">
    <source>
        <dbReference type="SAM" id="MobiDB-lite"/>
    </source>
</evidence>
<proteinExistence type="predicted"/>
<accession>A0A8H3VNU6</accession>
<evidence type="ECO:0000313" key="2">
    <source>
        <dbReference type="EMBL" id="KAE9990273.1"/>
    </source>
</evidence>